<dbReference type="InterPro" id="IPR027961">
    <property type="entry name" value="DUF4442"/>
</dbReference>
<name>A0A545TBY7_9GAMM</name>
<protein>
    <submittedName>
        <fullName evidence="1">DUF4442 domain-containing protein</fullName>
    </submittedName>
</protein>
<organism evidence="1 2">
    <name type="scientific">Aliikangiella marina</name>
    <dbReference type="NCBI Taxonomy" id="1712262"/>
    <lineage>
        <taxon>Bacteria</taxon>
        <taxon>Pseudomonadati</taxon>
        <taxon>Pseudomonadota</taxon>
        <taxon>Gammaproteobacteria</taxon>
        <taxon>Oceanospirillales</taxon>
        <taxon>Pleioneaceae</taxon>
        <taxon>Aliikangiella</taxon>
    </lineage>
</organism>
<sequence>MYLTPKKLKFLLNVYPPYLGAGVKIVELADDWRYVKVAMKLRWYNRNAVGTHFGGSLYSMVDPQIMLMLMNILGKNYYVWDKSATVDYIAPAKTTVYAEISITDLIISDIKEKTQRGEKYLPEFTIEIKDGAGNLIARVTKVLYIKKKPEKNER</sequence>
<gene>
    <name evidence="1" type="ORF">FLL45_07205</name>
</gene>
<dbReference type="SUPFAM" id="SSF54637">
    <property type="entry name" value="Thioesterase/thiol ester dehydrase-isomerase"/>
    <property type="match status" value="1"/>
</dbReference>
<keyword evidence="2" id="KW-1185">Reference proteome</keyword>
<proteinExistence type="predicted"/>
<dbReference type="Pfam" id="PF14539">
    <property type="entry name" value="DUF4442"/>
    <property type="match status" value="1"/>
</dbReference>
<dbReference type="RefSeq" id="WP_142941361.1">
    <property type="nucleotide sequence ID" value="NZ_VIKR01000002.1"/>
</dbReference>
<dbReference type="EMBL" id="VIKR01000002">
    <property type="protein sequence ID" value="TQV74742.1"/>
    <property type="molecule type" value="Genomic_DNA"/>
</dbReference>
<dbReference type="OrthoDB" id="9814774at2"/>
<dbReference type="AlphaFoldDB" id="A0A545TBY7"/>
<dbReference type="Proteomes" id="UP000317839">
    <property type="component" value="Unassembled WGS sequence"/>
</dbReference>
<accession>A0A545TBY7</accession>
<evidence type="ECO:0000313" key="1">
    <source>
        <dbReference type="EMBL" id="TQV74742.1"/>
    </source>
</evidence>
<dbReference type="Gene3D" id="3.10.129.10">
    <property type="entry name" value="Hotdog Thioesterase"/>
    <property type="match status" value="1"/>
</dbReference>
<reference evidence="1 2" key="1">
    <citation type="submission" date="2019-06" db="EMBL/GenBank/DDBJ databases">
        <title>Draft genome of Aliikangiella marina GYP-15.</title>
        <authorList>
            <person name="Wang G."/>
        </authorList>
    </citation>
    <scope>NUCLEOTIDE SEQUENCE [LARGE SCALE GENOMIC DNA]</scope>
    <source>
        <strain evidence="1 2">GYP-15</strain>
    </source>
</reference>
<evidence type="ECO:0000313" key="2">
    <source>
        <dbReference type="Proteomes" id="UP000317839"/>
    </source>
</evidence>
<comment type="caution">
    <text evidence="1">The sequence shown here is derived from an EMBL/GenBank/DDBJ whole genome shotgun (WGS) entry which is preliminary data.</text>
</comment>
<dbReference type="InterPro" id="IPR029069">
    <property type="entry name" value="HotDog_dom_sf"/>
</dbReference>